<dbReference type="GO" id="GO:0071555">
    <property type="term" value="P:cell wall organization"/>
    <property type="evidence" value="ECO:0007669"/>
    <property type="project" value="UniProtKB-UniRule"/>
</dbReference>
<dbReference type="GO" id="GO:0004180">
    <property type="term" value="F:carboxypeptidase activity"/>
    <property type="evidence" value="ECO:0007669"/>
    <property type="project" value="UniProtKB-ARBA"/>
</dbReference>
<evidence type="ECO:0000256" key="3">
    <source>
        <dbReference type="ARBA" id="ARBA00022679"/>
    </source>
</evidence>
<reference evidence="9" key="1">
    <citation type="submission" date="2022-11" db="EMBL/GenBank/DDBJ databases">
        <authorList>
            <person name="Graham C."/>
            <person name="Newman J.D."/>
        </authorList>
    </citation>
    <scope>NUCLEOTIDE SEQUENCE</scope>
    <source>
        <strain evidence="9">DSM 19486</strain>
    </source>
</reference>
<feature type="active site" description="Nucleophile" evidence="7">
    <location>
        <position position="415"/>
    </location>
</feature>
<protein>
    <submittedName>
        <fullName evidence="9">L,D-transpeptidase family protein</fullName>
    </submittedName>
</protein>
<dbReference type="SUPFAM" id="SSF141523">
    <property type="entry name" value="L,D-transpeptidase catalytic domain-like"/>
    <property type="match status" value="1"/>
</dbReference>
<comment type="caution">
    <text evidence="9">The sequence shown here is derived from an EMBL/GenBank/DDBJ whole genome shotgun (WGS) entry which is preliminary data.</text>
</comment>
<dbReference type="Pfam" id="PF03734">
    <property type="entry name" value="YkuD"/>
    <property type="match status" value="1"/>
</dbReference>
<dbReference type="PANTHER" id="PTHR41533:SF2">
    <property type="entry name" value="BLR7131 PROTEIN"/>
    <property type="match status" value="1"/>
</dbReference>
<dbReference type="CDD" id="cd16913">
    <property type="entry name" value="YkuD_like"/>
    <property type="match status" value="1"/>
</dbReference>
<sequence>MKTFIAFFFPALLIYFFITHKPKPSTGELLAESLHDEKYLAFDSIAFDSVFSAELKNLSAKYVNIHKLKAYYASTGNQPILINKYLSNNGIDTLLSYLKTSGDHGFNPNIFHTSGIEQLIKKLRENDFSSVKDSYSTISRLEILSADALVRYTSYLKYGAINPKEIFSRYFIDVKRPDSFFIPSLLNAVNIVDTLSSLQGKSAQYKALQEKYLNSKNDSIKKVLLINMERLRWVLPDVGKQFIQVNIPDFRLVFFDGKDTLTAMKVCVGGPKDLDYDAQYKVFEKTGDIKDRPENRETPMLFSNIKKLYTNPVWNIPESIAQTEVYTMIRRSSNYLKRKNIAVYYKNKKIENPSTIRWYKYDRNNFPFLFVQQPSDDNSLGRLKFIFPNSSSVYLHDTNFKQGFKLKNRAISHGCIRVENPLKLAELLVVDTAKYDSIRKELRLKPLRNAGQPVSSFKAGQVPQKDLVPVRFSPKAETPILVTYFTAWSQNNKIEYRPDIYKLDEKLWAAMKKYRL</sequence>
<keyword evidence="6 7" id="KW-0961">Cell wall biogenesis/degradation</keyword>
<evidence type="ECO:0000256" key="5">
    <source>
        <dbReference type="ARBA" id="ARBA00022984"/>
    </source>
</evidence>
<keyword evidence="3" id="KW-0808">Transferase</keyword>
<evidence type="ECO:0000256" key="2">
    <source>
        <dbReference type="ARBA" id="ARBA00005992"/>
    </source>
</evidence>
<keyword evidence="4 7" id="KW-0133">Cell shape</keyword>
<evidence type="ECO:0000256" key="7">
    <source>
        <dbReference type="PROSITE-ProRule" id="PRU01373"/>
    </source>
</evidence>
<dbReference type="PROSITE" id="PS52029">
    <property type="entry name" value="LD_TPASE"/>
    <property type="match status" value="1"/>
</dbReference>
<dbReference type="PANTHER" id="PTHR41533">
    <property type="entry name" value="L,D-TRANSPEPTIDASE HI_1667-RELATED"/>
    <property type="match status" value="1"/>
</dbReference>
<dbReference type="GO" id="GO:0016740">
    <property type="term" value="F:transferase activity"/>
    <property type="evidence" value="ECO:0007669"/>
    <property type="project" value="UniProtKB-KW"/>
</dbReference>
<comment type="similarity">
    <text evidence="2">Belongs to the YkuD family.</text>
</comment>
<dbReference type="Pfam" id="PF20142">
    <property type="entry name" value="Scaffold"/>
    <property type="match status" value="1"/>
</dbReference>
<dbReference type="GO" id="GO:0008360">
    <property type="term" value="P:regulation of cell shape"/>
    <property type="evidence" value="ECO:0007669"/>
    <property type="project" value="UniProtKB-UniRule"/>
</dbReference>
<dbReference type="AlphaFoldDB" id="A0A9X3DCB8"/>
<dbReference type="RefSeq" id="WP_010601238.1">
    <property type="nucleotide sequence ID" value="NZ_JAPJUH010000001.1"/>
</dbReference>
<organism evidence="9 10">
    <name type="scientific">Pedobacter agri</name>
    <dbReference type="NCBI Taxonomy" id="454586"/>
    <lineage>
        <taxon>Bacteria</taxon>
        <taxon>Pseudomonadati</taxon>
        <taxon>Bacteroidota</taxon>
        <taxon>Sphingobacteriia</taxon>
        <taxon>Sphingobacteriales</taxon>
        <taxon>Sphingobacteriaceae</taxon>
        <taxon>Pedobacter</taxon>
    </lineage>
</organism>
<evidence type="ECO:0000313" key="9">
    <source>
        <dbReference type="EMBL" id="MCX3263358.1"/>
    </source>
</evidence>
<gene>
    <name evidence="9" type="ORF">OQZ29_01275</name>
</gene>
<dbReference type="InterPro" id="IPR045380">
    <property type="entry name" value="LD_TPept_scaffold_dom"/>
</dbReference>
<evidence type="ECO:0000256" key="6">
    <source>
        <dbReference type="ARBA" id="ARBA00023316"/>
    </source>
</evidence>
<accession>A0A9X3DCB8</accession>
<dbReference type="GO" id="GO:0009252">
    <property type="term" value="P:peptidoglycan biosynthetic process"/>
    <property type="evidence" value="ECO:0007669"/>
    <property type="project" value="UniProtKB-KW"/>
</dbReference>
<dbReference type="InterPro" id="IPR005490">
    <property type="entry name" value="LD_TPept_cat_dom"/>
</dbReference>
<evidence type="ECO:0000313" key="10">
    <source>
        <dbReference type="Proteomes" id="UP001142592"/>
    </source>
</evidence>
<evidence type="ECO:0000256" key="1">
    <source>
        <dbReference type="ARBA" id="ARBA00004752"/>
    </source>
</evidence>
<proteinExistence type="inferred from homology"/>
<keyword evidence="10" id="KW-1185">Reference proteome</keyword>
<dbReference type="EMBL" id="JAPJUH010000001">
    <property type="protein sequence ID" value="MCX3263358.1"/>
    <property type="molecule type" value="Genomic_DNA"/>
</dbReference>
<dbReference type="Proteomes" id="UP001142592">
    <property type="component" value="Unassembled WGS sequence"/>
</dbReference>
<keyword evidence="5 7" id="KW-0573">Peptidoglycan synthesis</keyword>
<evidence type="ECO:0000256" key="4">
    <source>
        <dbReference type="ARBA" id="ARBA00022960"/>
    </source>
</evidence>
<dbReference type="InterPro" id="IPR038063">
    <property type="entry name" value="Transpep_catalytic_dom"/>
</dbReference>
<dbReference type="Gene3D" id="2.40.440.10">
    <property type="entry name" value="L,D-transpeptidase catalytic domain-like"/>
    <property type="match status" value="1"/>
</dbReference>
<feature type="domain" description="L,D-TPase catalytic" evidence="8">
    <location>
        <begin position="241"/>
        <end position="457"/>
    </location>
</feature>
<dbReference type="InterPro" id="IPR052905">
    <property type="entry name" value="LD-transpeptidase_YkuD-like"/>
</dbReference>
<name>A0A9X3DCB8_9SPHI</name>
<feature type="active site" description="Proton donor/acceptor" evidence="7">
    <location>
        <position position="396"/>
    </location>
</feature>
<evidence type="ECO:0000259" key="8">
    <source>
        <dbReference type="PROSITE" id="PS52029"/>
    </source>
</evidence>
<comment type="pathway">
    <text evidence="1 7">Cell wall biogenesis; peptidoglycan biosynthesis.</text>
</comment>